<feature type="domain" description="DUF218" evidence="2">
    <location>
        <begin position="50"/>
        <end position="195"/>
    </location>
</feature>
<gene>
    <name evidence="3" type="ORF">EV191_102128</name>
</gene>
<dbReference type="RefSeq" id="WP_243658826.1">
    <property type="nucleotide sequence ID" value="NZ_SLXQ01000002.1"/>
</dbReference>
<reference evidence="3 4" key="1">
    <citation type="submission" date="2019-03" db="EMBL/GenBank/DDBJ databases">
        <title>Genomic Encyclopedia of Type Strains, Phase IV (KMG-IV): sequencing the most valuable type-strain genomes for metagenomic binning, comparative biology and taxonomic classification.</title>
        <authorList>
            <person name="Goeker M."/>
        </authorList>
    </citation>
    <scope>NUCLEOTIDE SEQUENCE [LARGE SCALE GENOMIC DNA]</scope>
    <source>
        <strain evidence="3 4">DSM 45765</strain>
    </source>
</reference>
<dbReference type="CDD" id="cd06259">
    <property type="entry name" value="YdcF-like"/>
    <property type="match status" value="1"/>
</dbReference>
<keyword evidence="1" id="KW-1133">Transmembrane helix</keyword>
<dbReference type="AlphaFoldDB" id="A0A4R2R059"/>
<dbReference type="PANTHER" id="PTHR30336">
    <property type="entry name" value="INNER MEMBRANE PROTEIN, PROBABLE PERMEASE"/>
    <property type="match status" value="1"/>
</dbReference>
<evidence type="ECO:0000313" key="3">
    <source>
        <dbReference type="EMBL" id="TCP54919.1"/>
    </source>
</evidence>
<dbReference type="EMBL" id="SLXQ01000002">
    <property type="protein sequence ID" value="TCP54919.1"/>
    <property type="molecule type" value="Genomic_DNA"/>
</dbReference>
<dbReference type="Pfam" id="PF02698">
    <property type="entry name" value="DUF218"/>
    <property type="match status" value="1"/>
</dbReference>
<feature type="transmembrane region" description="Helical" evidence="1">
    <location>
        <begin position="18"/>
        <end position="38"/>
    </location>
</feature>
<name>A0A4R2R059_9PSEU</name>
<dbReference type="Proteomes" id="UP000294911">
    <property type="component" value="Unassembled WGS sequence"/>
</dbReference>
<dbReference type="PANTHER" id="PTHR30336:SF20">
    <property type="entry name" value="DUF218 DOMAIN-CONTAINING PROTEIN"/>
    <property type="match status" value="1"/>
</dbReference>
<evidence type="ECO:0000256" key="1">
    <source>
        <dbReference type="SAM" id="Phobius"/>
    </source>
</evidence>
<dbReference type="InterPro" id="IPR051599">
    <property type="entry name" value="Cell_Envelope_Assoc"/>
</dbReference>
<organism evidence="3 4">
    <name type="scientific">Tamaricihabitans halophyticus</name>
    <dbReference type="NCBI Taxonomy" id="1262583"/>
    <lineage>
        <taxon>Bacteria</taxon>
        <taxon>Bacillati</taxon>
        <taxon>Actinomycetota</taxon>
        <taxon>Actinomycetes</taxon>
        <taxon>Pseudonocardiales</taxon>
        <taxon>Pseudonocardiaceae</taxon>
        <taxon>Tamaricihabitans</taxon>
    </lineage>
</organism>
<accession>A0A4R2R059</accession>
<sequence>MGERGPDGPSIGRFVRRFALGVVLIVLLVVGGTGFRVWQVARQDDRGPADMVVVLGAAQYAGKPSPLLEARLQHAKDLLDAGVAERIVTSGGRGNGDTYTEADVGAGWLIENGVPQNQVVAVGEGRDTLGTLRAVSAEAEGRGWNSAVIVSDPWHTLRARTMANDLGIDAEASPTHSGPVVQTRETQVWYIIRETGALLYYRLSKEPVENFADSGLS</sequence>
<keyword evidence="1" id="KW-0472">Membrane</keyword>
<protein>
    <submittedName>
        <fullName evidence="3">Uncharacterized SAM-binding protein YcdF (DUF218 family)</fullName>
    </submittedName>
</protein>
<dbReference type="InterPro" id="IPR003848">
    <property type="entry name" value="DUF218"/>
</dbReference>
<evidence type="ECO:0000313" key="4">
    <source>
        <dbReference type="Proteomes" id="UP000294911"/>
    </source>
</evidence>
<keyword evidence="4" id="KW-1185">Reference proteome</keyword>
<dbReference type="InterPro" id="IPR014729">
    <property type="entry name" value="Rossmann-like_a/b/a_fold"/>
</dbReference>
<dbReference type="GO" id="GO:0005886">
    <property type="term" value="C:plasma membrane"/>
    <property type="evidence" value="ECO:0007669"/>
    <property type="project" value="TreeGrafter"/>
</dbReference>
<dbReference type="Gene3D" id="3.40.50.620">
    <property type="entry name" value="HUPs"/>
    <property type="match status" value="1"/>
</dbReference>
<evidence type="ECO:0000259" key="2">
    <source>
        <dbReference type="Pfam" id="PF02698"/>
    </source>
</evidence>
<comment type="caution">
    <text evidence="3">The sequence shown here is derived from an EMBL/GenBank/DDBJ whole genome shotgun (WGS) entry which is preliminary data.</text>
</comment>
<keyword evidence="1" id="KW-0812">Transmembrane</keyword>
<proteinExistence type="predicted"/>